<evidence type="ECO:0000313" key="2">
    <source>
        <dbReference type="EMBL" id="OOR71914.1"/>
    </source>
</evidence>
<evidence type="ECO:0000256" key="1">
    <source>
        <dbReference type="ARBA" id="ARBA00003863"/>
    </source>
</evidence>
<sequence>MTRKNNSKPWLHWMKEDIARELGVTLGANATAHANGAVGGEITKRSVAISLQHLSRVSPTQTNISMEKIQRELIYICDTTYIRDLVEILARTTII</sequence>
<dbReference type="Pfam" id="PF00269">
    <property type="entry name" value="SASP"/>
    <property type="match status" value="1"/>
</dbReference>
<accession>A0A9X6B4J5</accession>
<dbReference type="InterPro" id="IPR001448">
    <property type="entry name" value="SASP_alpha/beta-type"/>
</dbReference>
<comment type="function">
    <text evidence="1">SASP are bound to spore DNA. They are double-stranded DNA-binding proteins that cause DNA to change to an a-like conformation. They protect the DNA backbone from chemical and enzymatic cleavage and are thus involved in dormant spore's high resistance to UV light.</text>
</comment>
<dbReference type="AlphaFoldDB" id="A0A9X6B4J5"/>
<name>A0A9X6B4J5_BACCE</name>
<gene>
    <name evidence="2" type="ORF">BLX06_27865</name>
</gene>
<comment type="caution">
    <text evidence="2">The sequence shown here is derived from an EMBL/GenBank/DDBJ whole genome shotgun (WGS) entry which is preliminary data.</text>
</comment>
<dbReference type="Gene3D" id="6.10.10.80">
    <property type="entry name" value="Small, acid-soluble spore protein, alpha/beta type-like"/>
    <property type="match status" value="1"/>
</dbReference>
<dbReference type="GO" id="GO:0006265">
    <property type="term" value="P:DNA topological change"/>
    <property type="evidence" value="ECO:0007669"/>
    <property type="project" value="InterPro"/>
</dbReference>
<proteinExistence type="predicted"/>
<dbReference type="EMBL" id="MUAU01000157">
    <property type="protein sequence ID" value="OOR71914.1"/>
    <property type="molecule type" value="Genomic_DNA"/>
</dbReference>
<organism evidence="2 3">
    <name type="scientific">Bacillus cereus</name>
    <dbReference type="NCBI Taxonomy" id="1396"/>
    <lineage>
        <taxon>Bacteria</taxon>
        <taxon>Bacillati</taxon>
        <taxon>Bacillota</taxon>
        <taxon>Bacilli</taxon>
        <taxon>Bacillales</taxon>
        <taxon>Bacillaceae</taxon>
        <taxon>Bacillus</taxon>
        <taxon>Bacillus cereus group</taxon>
    </lineage>
</organism>
<protein>
    <submittedName>
        <fullName evidence="2">Uncharacterized protein</fullName>
    </submittedName>
</protein>
<dbReference type="Proteomes" id="UP000190641">
    <property type="component" value="Unassembled WGS sequence"/>
</dbReference>
<dbReference type="InterPro" id="IPR050847">
    <property type="entry name" value="SASP_DNA-binding"/>
</dbReference>
<dbReference type="PANTHER" id="PTHR36107">
    <property type="entry name" value="SMALL, ACID-SOLUBLE SPORE PROTEIN A"/>
    <property type="match status" value="1"/>
</dbReference>
<dbReference type="InterPro" id="IPR038300">
    <property type="entry name" value="SASP_sf_alpha/beta"/>
</dbReference>
<reference evidence="2 3" key="1">
    <citation type="submission" date="2017-01" db="EMBL/GenBank/DDBJ databases">
        <title>Bacillus cereus isolates.</title>
        <authorList>
            <person name="Beno S.M."/>
        </authorList>
    </citation>
    <scope>NUCLEOTIDE SEQUENCE [LARGE SCALE GENOMIC DNA]</scope>
    <source>
        <strain evidence="2 3">FSL K6-1030</strain>
    </source>
</reference>
<dbReference type="PANTHER" id="PTHR36107:SF1">
    <property type="entry name" value="SMALL, ACID-SOLUBLE SPORE PROTEIN A"/>
    <property type="match status" value="1"/>
</dbReference>
<dbReference type="GO" id="GO:0003690">
    <property type="term" value="F:double-stranded DNA binding"/>
    <property type="evidence" value="ECO:0007669"/>
    <property type="project" value="InterPro"/>
</dbReference>
<evidence type="ECO:0000313" key="3">
    <source>
        <dbReference type="Proteomes" id="UP000190641"/>
    </source>
</evidence>